<sequence>MAEFYQGPNNSAQLKAVTIILPIVATLLVIWRISWRAWKRVIVLSDYLLVLGLVGYCFCFYALSIITTTQCLSLCLAGFNLDPYFRWGYGYHKADLPPEIQAASTPKICFWLNQIFFKATAGVVKLSICTIYMSIFKDPILWQIRVVRYCNFALMCVIVIYYTSGTLVSTFQCRPIHKAWLKDVTGECIDNNKFRVANAYINAVTSLLLVIMPYPVLLRTNRRKETWQFLGLIAVGLFRHTACASTRVVLLYVPNPGAATDPQWYNTTPNTLAMSEIFTAVIVATIMTMRPCFQAFARGVTSTTTNTWHTAFSASQLTNSQLGSPLPLIDDPKQKADRQRFSKRRTIVGSSAQLTSIELNIRECSTEKLFTS</sequence>
<evidence type="ECO:0000256" key="2">
    <source>
        <dbReference type="ARBA" id="ARBA00022692"/>
    </source>
</evidence>
<evidence type="ECO:0000259" key="7">
    <source>
        <dbReference type="Pfam" id="PF20684"/>
    </source>
</evidence>
<accession>A0A4E9EJX3</accession>
<evidence type="ECO:0000256" key="5">
    <source>
        <dbReference type="ARBA" id="ARBA00038359"/>
    </source>
</evidence>
<dbReference type="InterPro" id="IPR052337">
    <property type="entry name" value="SAT4-like"/>
</dbReference>
<evidence type="ECO:0000256" key="6">
    <source>
        <dbReference type="SAM" id="Phobius"/>
    </source>
</evidence>
<comment type="subcellular location">
    <subcellularLocation>
        <location evidence="1">Membrane</location>
        <topology evidence="1">Multi-pass membrane protein</topology>
    </subcellularLocation>
</comment>
<feature type="transmembrane region" description="Helical" evidence="6">
    <location>
        <begin position="115"/>
        <end position="134"/>
    </location>
</feature>
<comment type="similarity">
    <text evidence="5">Belongs to the SAT4 family.</text>
</comment>
<feature type="transmembrane region" description="Helical" evidence="6">
    <location>
        <begin position="229"/>
        <end position="252"/>
    </location>
</feature>
<proteinExistence type="inferred from homology"/>
<evidence type="ECO:0000313" key="8">
    <source>
        <dbReference type="EMBL" id="VIO63220.1"/>
    </source>
</evidence>
<feature type="transmembrane region" description="Helical" evidence="6">
    <location>
        <begin position="12"/>
        <end position="35"/>
    </location>
</feature>
<reference evidence="8" key="1">
    <citation type="submission" date="2019-04" db="EMBL/GenBank/DDBJ databases">
        <authorList>
            <person name="Melise S."/>
            <person name="Noan J."/>
            <person name="Okalmin O."/>
        </authorList>
    </citation>
    <scope>NUCLEOTIDE SEQUENCE</scope>
    <source>
        <strain evidence="8">FN9</strain>
    </source>
</reference>
<feature type="domain" description="Rhodopsin" evidence="7">
    <location>
        <begin position="32"/>
        <end position="294"/>
    </location>
</feature>
<dbReference type="AlphaFoldDB" id="A0A4E9EJX3"/>
<evidence type="ECO:0000256" key="4">
    <source>
        <dbReference type="ARBA" id="ARBA00023136"/>
    </source>
</evidence>
<organism evidence="8">
    <name type="scientific">Gibberella zeae</name>
    <name type="common">Wheat head blight fungus</name>
    <name type="synonym">Fusarium graminearum</name>
    <dbReference type="NCBI Taxonomy" id="5518"/>
    <lineage>
        <taxon>Eukaryota</taxon>
        <taxon>Fungi</taxon>
        <taxon>Dikarya</taxon>
        <taxon>Ascomycota</taxon>
        <taxon>Pezizomycotina</taxon>
        <taxon>Sordariomycetes</taxon>
        <taxon>Hypocreomycetidae</taxon>
        <taxon>Hypocreales</taxon>
        <taxon>Nectriaceae</taxon>
        <taxon>Fusarium</taxon>
    </lineage>
</organism>
<feature type="transmembrane region" description="Helical" evidence="6">
    <location>
        <begin position="146"/>
        <end position="164"/>
    </location>
</feature>
<keyword evidence="3 6" id="KW-1133">Transmembrane helix</keyword>
<keyword evidence="2 6" id="KW-0812">Transmembrane</keyword>
<dbReference type="GO" id="GO:0016020">
    <property type="term" value="C:membrane"/>
    <property type="evidence" value="ECO:0007669"/>
    <property type="project" value="UniProtKB-SubCell"/>
</dbReference>
<dbReference type="EMBL" id="CAAKMV010000174">
    <property type="protein sequence ID" value="VIO63220.1"/>
    <property type="molecule type" value="Genomic_DNA"/>
</dbReference>
<gene>
    <name evidence="8" type="ORF">FUG_LOCUS511736</name>
</gene>
<dbReference type="Pfam" id="PF20684">
    <property type="entry name" value="Fung_rhodopsin"/>
    <property type="match status" value="1"/>
</dbReference>
<evidence type="ECO:0000256" key="3">
    <source>
        <dbReference type="ARBA" id="ARBA00022989"/>
    </source>
</evidence>
<keyword evidence="4 6" id="KW-0472">Membrane</keyword>
<dbReference type="InterPro" id="IPR049326">
    <property type="entry name" value="Rhodopsin_dom_fungi"/>
</dbReference>
<protein>
    <recommendedName>
        <fullName evidence="7">Rhodopsin domain-containing protein</fullName>
    </recommendedName>
</protein>
<feature type="transmembrane region" description="Helical" evidence="6">
    <location>
        <begin position="47"/>
        <end position="79"/>
    </location>
</feature>
<feature type="transmembrane region" description="Helical" evidence="6">
    <location>
        <begin position="272"/>
        <end position="289"/>
    </location>
</feature>
<dbReference type="PANTHER" id="PTHR33048">
    <property type="entry name" value="PTH11-LIKE INTEGRAL MEMBRANE PROTEIN (AFU_ORTHOLOGUE AFUA_5G11245)"/>
    <property type="match status" value="1"/>
</dbReference>
<feature type="transmembrane region" description="Helical" evidence="6">
    <location>
        <begin position="199"/>
        <end position="217"/>
    </location>
</feature>
<name>A0A4E9EJX3_GIBZA</name>
<dbReference type="PANTHER" id="PTHR33048:SF47">
    <property type="entry name" value="INTEGRAL MEMBRANE PROTEIN-RELATED"/>
    <property type="match status" value="1"/>
</dbReference>
<evidence type="ECO:0000256" key="1">
    <source>
        <dbReference type="ARBA" id="ARBA00004141"/>
    </source>
</evidence>